<sequence length="619" mass="70008">MQKIHPRPLMQRNQWFDLDGTWAFALDSGAVHLHPHTVDFDRQITVPYPPESVASGIHLQAHGRAVWYQRTVDCSQEWAAANAGERTLLHFGAVDYCATVWINGQQVTQHSGGHTSFSVDITPFAAAPFELTVRAEDDPLALDQPRGKQDWLVEPHSIWYPRTTGIWQTVWLERVPAAAVQSLEFEPDLNTWGVHVRLQVAGFRPGMKARVVLKVAGTVLEGTGLEEVLADDIYTLSSPELHRVIPLLDGGIDSHRNGLLWSPEHPQLIDASVELLQGGEVLDHVTGYTALRSVTIEQGRFLLNGSPYPLRLVLDQGYWPESLMTATAEQHRTDVELTRRLGFNGVRKHQKLEDPRYLYWADRLGLLVWAEMPSAYRLSDRSIHAITKEWLEAVQRDRGHPCIVAWVPFNESWGVPDLTRRNRSRTFVRALYNLTRTLDPTRPVIGNDGWENDATDILTIHDYTPDSDVILERYSSRERIRETLLHARPGGRNLLLDPALADQNLPVMITEFGGIAYITDAKRGWGYSHANDDETFTAHYESLLGAVHECAHIAGFCYTQLTDTFQEKNGLLDEYRRPKGDAARLMLATRGPRDARTVDETLIPDPFGYSLEWQAKQPL</sequence>
<evidence type="ECO:0000313" key="5">
    <source>
        <dbReference type="EMBL" id="MFB9993205.1"/>
    </source>
</evidence>
<dbReference type="InterPro" id="IPR036156">
    <property type="entry name" value="Beta-gal/glucu_dom_sf"/>
</dbReference>
<dbReference type="InterPro" id="IPR006103">
    <property type="entry name" value="Glyco_hydro_2_cat"/>
</dbReference>
<evidence type="ECO:0000259" key="2">
    <source>
        <dbReference type="Pfam" id="PF00703"/>
    </source>
</evidence>
<dbReference type="SUPFAM" id="SSF51445">
    <property type="entry name" value="(Trans)glycosidases"/>
    <property type="match status" value="1"/>
</dbReference>
<feature type="domain" description="Glycoside hydrolase family 2 immunoglobulin-like beta-sandwich" evidence="2">
    <location>
        <begin position="180"/>
        <end position="292"/>
    </location>
</feature>
<dbReference type="SUPFAM" id="SSF49785">
    <property type="entry name" value="Galactose-binding domain-like"/>
    <property type="match status" value="1"/>
</dbReference>
<dbReference type="InterPro" id="IPR006104">
    <property type="entry name" value="Glyco_hydro_2_N"/>
</dbReference>
<dbReference type="InterPro" id="IPR008979">
    <property type="entry name" value="Galactose-bd-like_sf"/>
</dbReference>
<accession>A0ABV6B0J5</accession>
<comment type="similarity">
    <text evidence="1">Belongs to the glycosyl hydrolase 2 family.</text>
</comment>
<organism evidence="5 6">
    <name type="scientific">Deinococcus oregonensis</name>
    <dbReference type="NCBI Taxonomy" id="1805970"/>
    <lineage>
        <taxon>Bacteria</taxon>
        <taxon>Thermotogati</taxon>
        <taxon>Deinococcota</taxon>
        <taxon>Deinococci</taxon>
        <taxon>Deinococcales</taxon>
        <taxon>Deinococcaceae</taxon>
        <taxon>Deinococcus</taxon>
    </lineage>
</organism>
<evidence type="ECO:0000313" key="6">
    <source>
        <dbReference type="Proteomes" id="UP001589733"/>
    </source>
</evidence>
<dbReference type="Gene3D" id="3.20.20.80">
    <property type="entry name" value="Glycosidases"/>
    <property type="match status" value="1"/>
</dbReference>
<dbReference type="RefSeq" id="WP_380011571.1">
    <property type="nucleotide sequence ID" value="NZ_JBHLYR010000045.1"/>
</dbReference>
<keyword evidence="6" id="KW-1185">Reference proteome</keyword>
<reference evidence="5 6" key="1">
    <citation type="submission" date="2024-09" db="EMBL/GenBank/DDBJ databases">
        <authorList>
            <person name="Sun Q."/>
            <person name="Mori K."/>
        </authorList>
    </citation>
    <scope>NUCLEOTIDE SEQUENCE [LARGE SCALE GENOMIC DNA]</scope>
    <source>
        <strain evidence="5 6">JCM 13503</strain>
    </source>
</reference>
<comment type="caution">
    <text evidence="5">The sequence shown here is derived from an EMBL/GenBank/DDBJ whole genome shotgun (WGS) entry which is preliminary data.</text>
</comment>
<dbReference type="Gene3D" id="2.60.120.260">
    <property type="entry name" value="Galactose-binding domain-like"/>
    <property type="match status" value="1"/>
</dbReference>
<keyword evidence="5" id="KW-0378">Hydrolase</keyword>
<dbReference type="InterPro" id="IPR006102">
    <property type="entry name" value="Ig-like_GH2"/>
</dbReference>
<proteinExistence type="inferred from homology"/>
<dbReference type="PANTHER" id="PTHR42732">
    <property type="entry name" value="BETA-GALACTOSIDASE"/>
    <property type="match status" value="1"/>
</dbReference>
<evidence type="ECO:0000256" key="1">
    <source>
        <dbReference type="ARBA" id="ARBA00007401"/>
    </source>
</evidence>
<feature type="domain" description="Glycosyl hydrolases family 2 sugar binding" evidence="4">
    <location>
        <begin position="60"/>
        <end position="127"/>
    </location>
</feature>
<dbReference type="Pfam" id="PF02836">
    <property type="entry name" value="Glyco_hydro_2_C"/>
    <property type="match status" value="1"/>
</dbReference>
<dbReference type="InterPro" id="IPR051913">
    <property type="entry name" value="GH2_Domain-Containing"/>
</dbReference>
<name>A0ABV6B0J5_9DEIO</name>
<evidence type="ECO:0000259" key="4">
    <source>
        <dbReference type="Pfam" id="PF02837"/>
    </source>
</evidence>
<protein>
    <submittedName>
        <fullName evidence="5">Glycoside hydrolase family 2 protein</fullName>
    </submittedName>
</protein>
<evidence type="ECO:0000259" key="3">
    <source>
        <dbReference type="Pfam" id="PF02836"/>
    </source>
</evidence>
<dbReference type="SUPFAM" id="SSF49303">
    <property type="entry name" value="beta-Galactosidase/glucuronidase domain"/>
    <property type="match status" value="1"/>
</dbReference>
<dbReference type="Pfam" id="PF00703">
    <property type="entry name" value="Glyco_hydro_2"/>
    <property type="match status" value="1"/>
</dbReference>
<dbReference type="PANTHER" id="PTHR42732:SF3">
    <property type="entry name" value="HYDROLASE"/>
    <property type="match status" value="1"/>
</dbReference>
<dbReference type="Pfam" id="PF02837">
    <property type="entry name" value="Glyco_hydro_2_N"/>
    <property type="match status" value="1"/>
</dbReference>
<dbReference type="Proteomes" id="UP001589733">
    <property type="component" value="Unassembled WGS sequence"/>
</dbReference>
<feature type="domain" description="Glycoside hydrolase family 2 catalytic" evidence="3">
    <location>
        <begin position="296"/>
        <end position="460"/>
    </location>
</feature>
<dbReference type="GO" id="GO:0016787">
    <property type="term" value="F:hydrolase activity"/>
    <property type="evidence" value="ECO:0007669"/>
    <property type="project" value="UniProtKB-KW"/>
</dbReference>
<dbReference type="EMBL" id="JBHLYR010000045">
    <property type="protein sequence ID" value="MFB9993205.1"/>
    <property type="molecule type" value="Genomic_DNA"/>
</dbReference>
<gene>
    <name evidence="5" type="ORF">ACFFLM_14630</name>
</gene>
<dbReference type="InterPro" id="IPR017853">
    <property type="entry name" value="GH"/>
</dbReference>